<evidence type="ECO:0000313" key="6">
    <source>
        <dbReference type="Proteomes" id="UP001594351"/>
    </source>
</evidence>
<reference evidence="5 6" key="1">
    <citation type="submission" date="2024-09" db="EMBL/GenBank/DDBJ databases">
        <title>Laminarin stimulates single cell rates of sulfate reduction while oxygen inhibits transcriptomic activity in coastal marine sediment.</title>
        <authorList>
            <person name="Lindsay M."/>
            <person name="Orcutt B."/>
            <person name="Emerson D."/>
            <person name="Stepanauskas R."/>
            <person name="D'Angelo T."/>
        </authorList>
    </citation>
    <scope>NUCLEOTIDE SEQUENCE [LARGE SCALE GENOMIC DNA]</scope>
    <source>
        <strain evidence="5">SAG AM-311-K15</strain>
    </source>
</reference>
<proteinExistence type="inferred from homology"/>
<protein>
    <submittedName>
        <fullName evidence="5">Peptide-binding protein</fullName>
    </submittedName>
</protein>
<sequence length="577" mass="66757">MMNIKKSFFNKAYWPIAYLCCFLLFFGLNCDQKGDLPVKTTVAPTALKASENDGQNNDTLIREFLAEPKNLNPVLTDDSSFLHVRRLIFDPLIDIDGGPESKLIGRLAEKWSVSDDKLKITFFLRPDITWHDGAPFTAEDVKFTFETTKDKNIPSPALASIIDTIAHIEVTAPLTVTFTFKYPFSPGLVRVGNVFIIPKHRLDTNGLKREGEENREKKIVTFLTSDFNRKPIGTGSYIVQEWRSAEYIKLVANKDYWDKQNLPDIKNVIIKIIPNRTAAFNMLQKGELDMFRARSLQYMHFRRLKNLHEKFKVVKFYRPEYYYIAWNLRPEAKFFTDIRVRKAMTHALDRNLFVESSKFGLGKVITGPFYFESWAYNHKVEPFSYDFDKAAELLQDAGWVDSDQDGVLAYKKLPFKFELLISSGAPTWVELASIIQSNLKKLSIDVVVKIVDYSQYLTRIQKGEFDAYVGGWPVGIDPDPYAIWHSSQVGIGHNNVGYNNKTVDKLLEAGRQEFDQKKRQKIYWKIHQLIHDDQPYTFIYCPMDKYIYSSRIKNIHISPFGIIEFFPGQLSWTLQGQ</sequence>
<accession>A0ABV6Z4N9</accession>
<dbReference type="Gene3D" id="3.10.105.10">
    <property type="entry name" value="Dipeptide-binding Protein, Domain 3"/>
    <property type="match status" value="1"/>
</dbReference>
<dbReference type="Proteomes" id="UP001594351">
    <property type="component" value="Unassembled WGS sequence"/>
</dbReference>
<evidence type="ECO:0000256" key="1">
    <source>
        <dbReference type="ARBA" id="ARBA00005695"/>
    </source>
</evidence>
<comment type="similarity">
    <text evidence="1">Belongs to the bacterial solute-binding protein 5 family.</text>
</comment>
<keyword evidence="3" id="KW-0732">Signal</keyword>
<dbReference type="PIRSF" id="PIRSF002741">
    <property type="entry name" value="MppA"/>
    <property type="match status" value="1"/>
</dbReference>
<dbReference type="InterPro" id="IPR039424">
    <property type="entry name" value="SBP_5"/>
</dbReference>
<dbReference type="PANTHER" id="PTHR30290">
    <property type="entry name" value="PERIPLASMIC BINDING COMPONENT OF ABC TRANSPORTER"/>
    <property type="match status" value="1"/>
</dbReference>
<comment type="caution">
    <text evidence="5">The sequence shown here is derived from an EMBL/GenBank/DDBJ whole genome shotgun (WGS) entry which is preliminary data.</text>
</comment>
<organism evidence="5 6">
    <name type="scientific">candidate division CSSED10-310 bacterium</name>
    <dbReference type="NCBI Taxonomy" id="2855610"/>
    <lineage>
        <taxon>Bacteria</taxon>
        <taxon>Bacteria division CSSED10-310</taxon>
    </lineage>
</organism>
<dbReference type="InterPro" id="IPR030678">
    <property type="entry name" value="Peptide/Ni-bd"/>
</dbReference>
<gene>
    <name evidence="5" type="ORF">ACFL27_24735</name>
</gene>
<keyword evidence="6" id="KW-1185">Reference proteome</keyword>
<evidence type="ECO:0000256" key="2">
    <source>
        <dbReference type="ARBA" id="ARBA00022448"/>
    </source>
</evidence>
<dbReference type="EMBL" id="JBHPBY010000496">
    <property type="protein sequence ID" value="MFC1853416.1"/>
    <property type="molecule type" value="Genomic_DNA"/>
</dbReference>
<dbReference type="PANTHER" id="PTHR30290:SF9">
    <property type="entry name" value="OLIGOPEPTIDE-BINDING PROTEIN APPA"/>
    <property type="match status" value="1"/>
</dbReference>
<evidence type="ECO:0000313" key="5">
    <source>
        <dbReference type="EMBL" id="MFC1853416.1"/>
    </source>
</evidence>
<dbReference type="SUPFAM" id="SSF53850">
    <property type="entry name" value="Periplasmic binding protein-like II"/>
    <property type="match status" value="1"/>
</dbReference>
<evidence type="ECO:0000256" key="3">
    <source>
        <dbReference type="ARBA" id="ARBA00022729"/>
    </source>
</evidence>
<dbReference type="Gene3D" id="3.90.76.10">
    <property type="entry name" value="Dipeptide-binding Protein, Domain 1"/>
    <property type="match status" value="1"/>
</dbReference>
<keyword evidence="2" id="KW-0813">Transport</keyword>
<name>A0ABV6Z4N9_UNCC1</name>
<dbReference type="Pfam" id="PF00496">
    <property type="entry name" value="SBP_bac_5"/>
    <property type="match status" value="1"/>
</dbReference>
<feature type="domain" description="Solute-binding protein family 5" evidence="4">
    <location>
        <begin position="103"/>
        <end position="484"/>
    </location>
</feature>
<evidence type="ECO:0000259" key="4">
    <source>
        <dbReference type="Pfam" id="PF00496"/>
    </source>
</evidence>
<dbReference type="InterPro" id="IPR000914">
    <property type="entry name" value="SBP_5_dom"/>
</dbReference>
<dbReference type="Gene3D" id="3.40.190.10">
    <property type="entry name" value="Periplasmic binding protein-like II"/>
    <property type="match status" value="1"/>
</dbReference>
<dbReference type="CDD" id="cd08514">
    <property type="entry name" value="PBP2_AppA_like"/>
    <property type="match status" value="1"/>
</dbReference>